<protein>
    <submittedName>
        <fullName evidence="2">Glutathione S-transferase domain protein</fullName>
    </submittedName>
</protein>
<dbReference type="SFLD" id="SFLDS00019">
    <property type="entry name" value="Glutathione_Transferase_(cytos"/>
    <property type="match status" value="1"/>
</dbReference>
<dbReference type="InterPro" id="IPR036249">
    <property type="entry name" value="Thioredoxin-like_sf"/>
</dbReference>
<reference evidence="2" key="1">
    <citation type="submission" date="2019-10" db="EMBL/GenBank/DDBJ databases">
        <title>Draft genome sequece of Microseira wollei NIES-4236.</title>
        <authorList>
            <person name="Yamaguchi H."/>
            <person name="Suzuki S."/>
            <person name="Kawachi M."/>
        </authorList>
    </citation>
    <scope>NUCLEOTIDE SEQUENCE</scope>
    <source>
        <strain evidence="2">NIES-4236</strain>
    </source>
</reference>
<accession>A0AAV3XLS3</accession>
<comment type="caution">
    <text evidence="2">The sequence shown here is derived from an EMBL/GenBank/DDBJ whole genome shotgun (WGS) entry which is preliminary data.</text>
</comment>
<dbReference type="InterPro" id="IPR004045">
    <property type="entry name" value="Glutathione_S-Trfase_N"/>
</dbReference>
<dbReference type="RefSeq" id="WP_226592235.1">
    <property type="nucleotide sequence ID" value="NZ_BLAY01000221.1"/>
</dbReference>
<keyword evidence="3" id="KW-1185">Reference proteome</keyword>
<sequence>MTNLTLIIGNKNYSSWSLRPWLAMQQAGIEFEEVRIPLHTPETSQKILQYSPSGKVPVLVHNGLTVWESIAICEYIAELFPDRNLLPEDREKRAIARSVSAEMHAGFVKLRQNMPMDCRARYPGQGMKPGVQEDCDRITTIWRECRQKYGSNGDFLFGNFTIADAMYAPVVSRFITYDVQLDPISKAYAEAIWSLTAMQKWVAAAIAEPEVIAA</sequence>
<evidence type="ECO:0000259" key="1">
    <source>
        <dbReference type="PROSITE" id="PS50404"/>
    </source>
</evidence>
<evidence type="ECO:0000313" key="3">
    <source>
        <dbReference type="Proteomes" id="UP001050975"/>
    </source>
</evidence>
<dbReference type="InterPro" id="IPR036282">
    <property type="entry name" value="Glutathione-S-Trfase_C_sf"/>
</dbReference>
<dbReference type="GO" id="GO:0004364">
    <property type="term" value="F:glutathione transferase activity"/>
    <property type="evidence" value="ECO:0007669"/>
    <property type="project" value="TreeGrafter"/>
</dbReference>
<dbReference type="GO" id="GO:0006749">
    <property type="term" value="P:glutathione metabolic process"/>
    <property type="evidence" value="ECO:0007669"/>
    <property type="project" value="TreeGrafter"/>
</dbReference>
<dbReference type="InterPro" id="IPR040079">
    <property type="entry name" value="Glutathione_S-Trfase"/>
</dbReference>
<proteinExistence type="predicted"/>
<dbReference type="GO" id="GO:0006559">
    <property type="term" value="P:L-phenylalanine catabolic process"/>
    <property type="evidence" value="ECO:0007669"/>
    <property type="project" value="TreeGrafter"/>
</dbReference>
<dbReference type="SUPFAM" id="SSF47616">
    <property type="entry name" value="GST C-terminal domain-like"/>
    <property type="match status" value="1"/>
</dbReference>
<dbReference type="EMBL" id="BLAY01000221">
    <property type="protein sequence ID" value="GET43429.1"/>
    <property type="molecule type" value="Genomic_DNA"/>
</dbReference>
<gene>
    <name evidence="2" type="ORF">MiSe_82520</name>
</gene>
<dbReference type="SUPFAM" id="SSF52833">
    <property type="entry name" value="Thioredoxin-like"/>
    <property type="match status" value="1"/>
</dbReference>
<dbReference type="Gene3D" id="3.40.30.10">
    <property type="entry name" value="Glutaredoxin"/>
    <property type="match status" value="1"/>
</dbReference>
<dbReference type="CDD" id="cd03043">
    <property type="entry name" value="GST_N_1"/>
    <property type="match status" value="1"/>
</dbReference>
<dbReference type="GO" id="GO:0016034">
    <property type="term" value="F:maleylacetoacetate isomerase activity"/>
    <property type="evidence" value="ECO:0007669"/>
    <property type="project" value="TreeGrafter"/>
</dbReference>
<feature type="domain" description="GST N-terminal" evidence="1">
    <location>
        <begin position="4"/>
        <end position="84"/>
    </location>
</feature>
<dbReference type="FunFam" id="3.40.30.10:FF:000206">
    <property type="entry name" value="Probable glutathione S-transferase"/>
    <property type="match status" value="1"/>
</dbReference>
<dbReference type="SFLD" id="SFLDG00358">
    <property type="entry name" value="Main_(cytGST)"/>
    <property type="match status" value="1"/>
</dbReference>
<dbReference type="PANTHER" id="PTHR42673">
    <property type="entry name" value="MALEYLACETOACETATE ISOMERASE"/>
    <property type="match status" value="1"/>
</dbReference>
<dbReference type="CDD" id="cd03194">
    <property type="entry name" value="GST_C_3"/>
    <property type="match status" value="1"/>
</dbReference>
<dbReference type="PANTHER" id="PTHR42673:SF4">
    <property type="entry name" value="MALEYLACETOACETATE ISOMERASE"/>
    <property type="match status" value="1"/>
</dbReference>
<organism evidence="2 3">
    <name type="scientific">Microseira wollei NIES-4236</name>
    <dbReference type="NCBI Taxonomy" id="2530354"/>
    <lineage>
        <taxon>Bacteria</taxon>
        <taxon>Bacillati</taxon>
        <taxon>Cyanobacteriota</taxon>
        <taxon>Cyanophyceae</taxon>
        <taxon>Oscillatoriophycideae</taxon>
        <taxon>Aerosakkonematales</taxon>
        <taxon>Aerosakkonemataceae</taxon>
        <taxon>Microseira</taxon>
    </lineage>
</organism>
<dbReference type="Proteomes" id="UP001050975">
    <property type="component" value="Unassembled WGS sequence"/>
</dbReference>
<dbReference type="Gene3D" id="1.20.1050.10">
    <property type="match status" value="1"/>
</dbReference>
<dbReference type="PROSITE" id="PS50404">
    <property type="entry name" value="GST_NTER"/>
    <property type="match status" value="1"/>
</dbReference>
<evidence type="ECO:0000313" key="2">
    <source>
        <dbReference type="EMBL" id="GET43429.1"/>
    </source>
</evidence>
<dbReference type="Pfam" id="PF13409">
    <property type="entry name" value="GST_N_2"/>
    <property type="match status" value="1"/>
</dbReference>
<name>A0AAV3XLS3_9CYAN</name>
<dbReference type="AlphaFoldDB" id="A0AAV3XLS3"/>